<dbReference type="Gene3D" id="1.25.40.20">
    <property type="entry name" value="Ankyrin repeat-containing domain"/>
    <property type="match status" value="1"/>
</dbReference>
<keyword evidence="1" id="KW-0677">Repeat</keyword>
<dbReference type="PROSITE" id="PS50297">
    <property type="entry name" value="ANK_REP_REGION"/>
    <property type="match status" value="1"/>
</dbReference>
<accession>A0ABR4IDP8</accession>
<evidence type="ECO:0008006" key="6">
    <source>
        <dbReference type="Google" id="ProtNLM"/>
    </source>
</evidence>
<dbReference type="PROSITE" id="PS50088">
    <property type="entry name" value="ANK_REPEAT"/>
    <property type="match status" value="1"/>
</dbReference>
<proteinExistence type="predicted"/>
<dbReference type="SUPFAM" id="SSF48403">
    <property type="entry name" value="Ankyrin repeat"/>
    <property type="match status" value="1"/>
</dbReference>
<feature type="repeat" description="ANK" evidence="3">
    <location>
        <begin position="512"/>
        <end position="544"/>
    </location>
</feature>
<dbReference type="PANTHER" id="PTHR24193">
    <property type="entry name" value="ANKYRIN REPEAT PROTEIN"/>
    <property type="match status" value="1"/>
</dbReference>
<dbReference type="InterPro" id="IPR036770">
    <property type="entry name" value="Ankyrin_rpt-contain_sf"/>
</dbReference>
<evidence type="ECO:0000256" key="1">
    <source>
        <dbReference type="ARBA" id="ARBA00022737"/>
    </source>
</evidence>
<dbReference type="SMART" id="SM00248">
    <property type="entry name" value="ANK"/>
    <property type="match status" value="5"/>
</dbReference>
<keyword evidence="5" id="KW-1185">Reference proteome</keyword>
<comment type="caution">
    <text evidence="4">The sequence shown here is derived from an EMBL/GenBank/DDBJ whole genome shotgun (WGS) entry which is preliminary data.</text>
</comment>
<dbReference type="Pfam" id="PF12796">
    <property type="entry name" value="Ank_2"/>
    <property type="match status" value="1"/>
</dbReference>
<keyword evidence="2 3" id="KW-0040">ANK repeat</keyword>
<protein>
    <recommendedName>
        <fullName evidence="6">Ankyrin repeat-containing domain protein</fullName>
    </recommendedName>
</protein>
<dbReference type="PANTHER" id="PTHR24193:SF121">
    <property type="entry name" value="ADA2A-CONTAINING COMPLEX COMPONENT 3, ISOFORM D"/>
    <property type="match status" value="1"/>
</dbReference>
<dbReference type="EMBL" id="JBFXLU010000468">
    <property type="protein sequence ID" value="KAL2825876.1"/>
    <property type="molecule type" value="Genomic_DNA"/>
</dbReference>
<dbReference type="InterPro" id="IPR050663">
    <property type="entry name" value="Ankyrin-SOCS_Box"/>
</dbReference>
<evidence type="ECO:0000313" key="4">
    <source>
        <dbReference type="EMBL" id="KAL2825876.1"/>
    </source>
</evidence>
<evidence type="ECO:0000313" key="5">
    <source>
        <dbReference type="Proteomes" id="UP001610446"/>
    </source>
</evidence>
<reference evidence="4 5" key="1">
    <citation type="submission" date="2024-07" db="EMBL/GenBank/DDBJ databases">
        <title>Section-level genome sequencing and comparative genomics of Aspergillus sections Usti and Cavernicolus.</title>
        <authorList>
            <consortium name="Lawrence Berkeley National Laboratory"/>
            <person name="Nybo J.L."/>
            <person name="Vesth T.C."/>
            <person name="Theobald S."/>
            <person name="Frisvad J.C."/>
            <person name="Larsen T.O."/>
            <person name="Kjaerboelling I."/>
            <person name="Rothschild-Mancinelli K."/>
            <person name="Lyhne E.K."/>
            <person name="Kogle M.E."/>
            <person name="Barry K."/>
            <person name="Clum A."/>
            <person name="Na H."/>
            <person name="Ledsgaard L."/>
            <person name="Lin J."/>
            <person name="Lipzen A."/>
            <person name="Kuo A."/>
            <person name="Riley R."/>
            <person name="Mondo S."/>
            <person name="Labutti K."/>
            <person name="Haridas S."/>
            <person name="Pangalinan J."/>
            <person name="Salamov A.A."/>
            <person name="Simmons B.A."/>
            <person name="Magnuson J.K."/>
            <person name="Chen J."/>
            <person name="Drula E."/>
            <person name="Henrissat B."/>
            <person name="Wiebenga A."/>
            <person name="Lubbers R.J."/>
            <person name="Gomes A.C."/>
            <person name="Makela M.R."/>
            <person name="Stajich J."/>
            <person name="Grigoriev I.V."/>
            <person name="Mortensen U.H."/>
            <person name="De Vries R.P."/>
            <person name="Baker S.E."/>
            <person name="Andersen M.R."/>
        </authorList>
    </citation>
    <scope>NUCLEOTIDE SEQUENCE [LARGE SCALE GENOMIC DNA]</scope>
    <source>
        <strain evidence="4 5">CBS 123904</strain>
    </source>
</reference>
<name>A0ABR4IDP8_9EURO</name>
<sequence>MAEIVGVVSAGFGLAGFIVQITESIGRLREARVFIRQKAPGEVELLIGRLEYLRQILLSLDDFEGHRIVDLAIDHCQLVYSSVDHTLQTIFERLSNIEDNKWKVTRKSVDLKDTIRTAGNKLDFIINELNCALTRDLHHIVSKNIPASREWPESTVHAPPLLSTHQLGTNEPANTSLVPSVRPGAQTCLSTTSITAFNGRAPNCGGKHCHCRCHLTRNISKNIWGLEYTPLSTILKTCDNAQCSGRRYRWNVRLVLTRYGVPLSVMAGLEILTGMGKYTLRPAMTLQSIVKHTSPGFLTLSLFSRDIIPLAEAKKRLVTLFREDTSMRYHTNPDGYSYVQEFLSSNFRDSHDESLQMLNFLVCELGMSLDSYGQDLLIQCARWTARNLHLDVLDILLKNGYPVDAVDSPIFKNWPKVSARRFTPQIPDDPFFIEFIGKIDRVEPTFGGLTPLHGAVLRQSLADVTALLMKTAASPSNSNFLGQMPIHFAVPSPEIVKALLEAEHDIDVADRQGRTPLMYAAAVGNSATAQLLIEKGASITAQDNYGLGFICHASGRGNWGLIMDSIRTIQAQYEATIFQDIVRHTIVRLLLVDPYMPGWPGHRRLELFTELIDSCEDVDLLFEDDLNGTTDNTILHYVRDCYEANALFNRGFTSFSRPNSHGQLPIHTISGPSFPQVLDLLNNHHGIEINAPDQYGRTVVFLLASDLLANGAGDPTRINCIKACLELENINVLSSDGCKCPCAPEGCSIAALFKFHVDGEYSLCTLIRTLWLLTLTEYHGCEEASKGLLLALLRRALFDRLDMTHVCCHRGTGISSPRDTSRLEKGPIAEPHVGEILEEESEFITILETDMQRMNSKPMESIWSRLLEIVKVLSDEGYMEAETDTEENEGEKREVEGWVQRAFVNYDRDTMQFVEWRWEPAAPRQEARQYSAWLDQEYANKKRSADAGGQADERYARWQSLLRELVQAFDLEV</sequence>
<gene>
    <name evidence="4" type="ORF">BJY01DRAFT_256150</name>
</gene>
<evidence type="ECO:0000256" key="2">
    <source>
        <dbReference type="ARBA" id="ARBA00023043"/>
    </source>
</evidence>
<evidence type="ECO:0000256" key="3">
    <source>
        <dbReference type="PROSITE-ProRule" id="PRU00023"/>
    </source>
</evidence>
<organism evidence="4 5">
    <name type="scientific">Aspergillus pseudoustus</name>
    <dbReference type="NCBI Taxonomy" id="1810923"/>
    <lineage>
        <taxon>Eukaryota</taxon>
        <taxon>Fungi</taxon>
        <taxon>Dikarya</taxon>
        <taxon>Ascomycota</taxon>
        <taxon>Pezizomycotina</taxon>
        <taxon>Eurotiomycetes</taxon>
        <taxon>Eurotiomycetidae</taxon>
        <taxon>Eurotiales</taxon>
        <taxon>Aspergillaceae</taxon>
        <taxon>Aspergillus</taxon>
        <taxon>Aspergillus subgen. Nidulantes</taxon>
    </lineage>
</organism>
<dbReference type="Proteomes" id="UP001610446">
    <property type="component" value="Unassembled WGS sequence"/>
</dbReference>
<dbReference type="InterPro" id="IPR002110">
    <property type="entry name" value="Ankyrin_rpt"/>
</dbReference>